<keyword evidence="5" id="KW-1185">Reference proteome</keyword>
<sequence length="139" mass="15798">MGMSRKWFNVVKRKLHTKSQRDITILHSPSPSLEAIINTQFPEASHNSDEDIGSATSSTLAYLLKKELSEEDRAAVKIQAVFRGHLARRAFRALKSLVKLQALVRGVCVRRQSRIAMECMHALVRLHVRVRARQIISKV</sequence>
<dbReference type="SUPFAM" id="SSF52540">
    <property type="entry name" value="P-loop containing nucleoside triphosphate hydrolases"/>
    <property type="match status" value="1"/>
</dbReference>
<dbReference type="Gene3D" id="1.20.5.190">
    <property type="match status" value="1"/>
</dbReference>
<dbReference type="Pfam" id="PF00612">
    <property type="entry name" value="IQ"/>
    <property type="match status" value="1"/>
</dbReference>
<evidence type="ECO:0000313" key="5">
    <source>
        <dbReference type="Proteomes" id="UP000323000"/>
    </source>
</evidence>
<evidence type="ECO:0000256" key="3">
    <source>
        <dbReference type="ARBA" id="ARBA00045534"/>
    </source>
</evidence>
<comment type="function">
    <text evidence="3">May be involved in cooperative interactions with calmodulins or calmodulin-like proteins. Recruits calmodulin proteins to microtubules, thus being a potential scaffold in cellular signaling and trafficking. May associate with nucleic acids and regulate gene expression at the transcriptional or post-transcriptional level.</text>
</comment>
<dbReference type="PANTHER" id="PTHR32295:SF108">
    <property type="entry name" value="PROTEIN IQ-DOMAIN 20"/>
    <property type="match status" value="1"/>
</dbReference>
<dbReference type="InterPro" id="IPR027417">
    <property type="entry name" value="P-loop_NTPase"/>
</dbReference>
<dbReference type="Proteomes" id="UP000323000">
    <property type="component" value="Chromosome 6"/>
</dbReference>
<evidence type="ECO:0000313" key="4">
    <source>
        <dbReference type="EMBL" id="TXG59871.1"/>
    </source>
</evidence>
<protein>
    <recommendedName>
        <fullName evidence="6">DUF4005 domain-containing protein</fullName>
    </recommendedName>
</protein>
<dbReference type="CDD" id="cd23767">
    <property type="entry name" value="IQCD"/>
    <property type="match status" value="1"/>
</dbReference>
<dbReference type="PANTHER" id="PTHR32295">
    <property type="entry name" value="IQ-DOMAIN 5-RELATED"/>
    <property type="match status" value="1"/>
</dbReference>
<comment type="similarity">
    <text evidence="2">Belongs to the IQD family.</text>
</comment>
<dbReference type="GO" id="GO:0005516">
    <property type="term" value="F:calmodulin binding"/>
    <property type="evidence" value="ECO:0007669"/>
    <property type="project" value="UniProtKB-KW"/>
</dbReference>
<comment type="caution">
    <text evidence="4">The sequence shown here is derived from an EMBL/GenBank/DDBJ whole genome shotgun (WGS) entry which is preliminary data.</text>
</comment>
<dbReference type="OrthoDB" id="694295at2759"/>
<keyword evidence="1" id="KW-0112">Calmodulin-binding</keyword>
<organism evidence="4 5">
    <name type="scientific">Acer yangbiense</name>
    <dbReference type="NCBI Taxonomy" id="1000413"/>
    <lineage>
        <taxon>Eukaryota</taxon>
        <taxon>Viridiplantae</taxon>
        <taxon>Streptophyta</taxon>
        <taxon>Embryophyta</taxon>
        <taxon>Tracheophyta</taxon>
        <taxon>Spermatophyta</taxon>
        <taxon>Magnoliopsida</taxon>
        <taxon>eudicotyledons</taxon>
        <taxon>Gunneridae</taxon>
        <taxon>Pentapetalae</taxon>
        <taxon>rosids</taxon>
        <taxon>malvids</taxon>
        <taxon>Sapindales</taxon>
        <taxon>Sapindaceae</taxon>
        <taxon>Hippocastanoideae</taxon>
        <taxon>Acereae</taxon>
        <taxon>Acer</taxon>
    </lineage>
</organism>
<name>A0A5C7HS17_9ROSI</name>
<accession>A0A5C7HS17</accession>
<evidence type="ECO:0000256" key="2">
    <source>
        <dbReference type="ARBA" id="ARBA00024341"/>
    </source>
</evidence>
<reference evidence="5" key="1">
    <citation type="journal article" date="2019" name="Gigascience">
        <title>De novo genome assembly of the endangered Acer yangbiense, a plant species with extremely small populations endemic to Yunnan Province, China.</title>
        <authorList>
            <person name="Yang J."/>
            <person name="Wariss H.M."/>
            <person name="Tao L."/>
            <person name="Zhang R."/>
            <person name="Yun Q."/>
            <person name="Hollingsworth P."/>
            <person name="Dao Z."/>
            <person name="Luo G."/>
            <person name="Guo H."/>
            <person name="Ma Y."/>
            <person name="Sun W."/>
        </authorList>
    </citation>
    <scope>NUCLEOTIDE SEQUENCE [LARGE SCALE GENOMIC DNA]</scope>
    <source>
        <strain evidence="5">cv. Malutang</strain>
    </source>
</reference>
<evidence type="ECO:0008006" key="6">
    <source>
        <dbReference type="Google" id="ProtNLM"/>
    </source>
</evidence>
<dbReference type="InterPro" id="IPR000048">
    <property type="entry name" value="IQ_motif_EF-hand-BS"/>
</dbReference>
<proteinExistence type="inferred from homology"/>
<evidence type="ECO:0000256" key="1">
    <source>
        <dbReference type="ARBA" id="ARBA00022860"/>
    </source>
</evidence>
<dbReference type="PROSITE" id="PS50096">
    <property type="entry name" value="IQ"/>
    <property type="match status" value="2"/>
</dbReference>
<dbReference type="EMBL" id="VAHF01000006">
    <property type="protein sequence ID" value="TXG59871.1"/>
    <property type="molecule type" value="Genomic_DNA"/>
</dbReference>
<dbReference type="SMART" id="SM00015">
    <property type="entry name" value="IQ"/>
    <property type="match status" value="2"/>
</dbReference>
<gene>
    <name evidence="4" type="ORF">EZV62_014444</name>
</gene>
<dbReference type="AlphaFoldDB" id="A0A5C7HS17"/>